<dbReference type="InterPro" id="IPR006037">
    <property type="entry name" value="RCK_C"/>
</dbReference>
<dbReference type="PROSITE" id="PS51202">
    <property type="entry name" value="RCK_C"/>
    <property type="match status" value="2"/>
</dbReference>
<dbReference type="PANTHER" id="PTHR30445">
    <property type="entry name" value="K(+)_H(+) ANTIPORTER SUBUNIT KHTT"/>
    <property type="match status" value="1"/>
</dbReference>
<dbReference type="InterPro" id="IPR038078">
    <property type="entry name" value="PhoU-like_sf"/>
</dbReference>
<dbReference type="GO" id="GO:0008324">
    <property type="term" value="F:monoatomic cation transmembrane transporter activity"/>
    <property type="evidence" value="ECO:0007669"/>
    <property type="project" value="InterPro"/>
</dbReference>
<dbReference type="InterPro" id="IPR036721">
    <property type="entry name" value="RCK_C_sf"/>
</dbReference>
<dbReference type="SUPFAM" id="SSF116726">
    <property type="entry name" value="TrkA C-terminal domain-like"/>
    <property type="match status" value="2"/>
</dbReference>
<dbReference type="Gene3D" id="3.30.70.1450">
    <property type="entry name" value="Regulator of K+ conductance, C-terminal domain"/>
    <property type="match status" value="2"/>
</dbReference>
<keyword evidence="2" id="KW-0813">Transport</keyword>
<dbReference type="InterPro" id="IPR026022">
    <property type="entry name" value="PhoU_dom"/>
</dbReference>
<dbReference type="GeneID" id="41603752"/>
<reference evidence="2 3" key="1">
    <citation type="submission" date="2014-07" db="EMBL/GenBank/DDBJ databases">
        <title>Methanogenic archaea and the global carbon cycle.</title>
        <authorList>
            <person name="Henriksen J.R."/>
            <person name="Luke J."/>
            <person name="Reinhart S."/>
            <person name="Benedict M.N."/>
            <person name="Youngblut N.D."/>
            <person name="Metcalf M.E."/>
            <person name="Whitaker R.J."/>
            <person name="Metcalf W.W."/>
        </authorList>
    </citation>
    <scope>NUCLEOTIDE SEQUENCE [LARGE SCALE GENOMIC DNA]</scope>
    <source>
        <strain evidence="3">ATCC 43570 / DSM 1825 / OCM 12 / VKM B-1830 / TM-1</strain>
    </source>
</reference>
<dbReference type="Pfam" id="PF01895">
    <property type="entry name" value="PhoU"/>
    <property type="match status" value="2"/>
</dbReference>
<proteinExistence type="predicted"/>
<dbReference type="Pfam" id="PF02080">
    <property type="entry name" value="TrkA_C"/>
    <property type="match status" value="2"/>
</dbReference>
<name>A0A0E3H8P0_METTT</name>
<protein>
    <submittedName>
        <fullName evidence="2">Potassium channel protein</fullName>
    </submittedName>
</protein>
<gene>
    <name evidence="2" type="ORF">MSTHT_0931</name>
</gene>
<dbReference type="SUPFAM" id="SSF109755">
    <property type="entry name" value="PhoU-like"/>
    <property type="match status" value="1"/>
</dbReference>
<evidence type="ECO:0000259" key="1">
    <source>
        <dbReference type="PROSITE" id="PS51202"/>
    </source>
</evidence>
<dbReference type="EMBL" id="CP009501">
    <property type="protein sequence ID" value="AKB12689.1"/>
    <property type="molecule type" value="Genomic_DNA"/>
</dbReference>
<feature type="domain" description="RCK C-terminal" evidence="1">
    <location>
        <begin position="110"/>
        <end position="194"/>
    </location>
</feature>
<keyword evidence="2" id="KW-0407">Ion channel</keyword>
<dbReference type="RefSeq" id="WP_048166822.1">
    <property type="nucleotide sequence ID" value="NZ_CP009501.1"/>
</dbReference>
<organism evidence="2 3">
    <name type="scientific">Methanosarcina thermophila (strain ATCC 43570 / DSM 1825 / OCM 12 / VKM B-1830 / TM-1)</name>
    <dbReference type="NCBI Taxonomy" id="523844"/>
    <lineage>
        <taxon>Archaea</taxon>
        <taxon>Methanobacteriati</taxon>
        <taxon>Methanobacteriota</taxon>
        <taxon>Stenosarchaea group</taxon>
        <taxon>Methanomicrobia</taxon>
        <taxon>Methanosarcinales</taxon>
        <taxon>Methanosarcinaceae</taxon>
        <taxon>Methanosarcina</taxon>
    </lineage>
</organism>
<dbReference type="STRING" id="523844.MSTHT_0931"/>
<dbReference type="PATRIC" id="fig|523844.20.peg.1201"/>
<dbReference type="KEGG" id="mthr:MSTHT_0931"/>
<dbReference type="InterPro" id="IPR050144">
    <property type="entry name" value="AAE_transporter"/>
</dbReference>
<evidence type="ECO:0000313" key="3">
    <source>
        <dbReference type="Proteomes" id="UP000066529"/>
    </source>
</evidence>
<dbReference type="PANTHER" id="PTHR30445:SF8">
    <property type="entry name" value="K(+)_H(+) ANTIPORTER SUBUNIT KHTT"/>
    <property type="match status" value="1"/>
</dbReference>
<dbReference type="GO" id="GO:0006813">
    <property type="term" value="P:potassium ion transport"/>
    <property type="evidence" value="ECO:0007669"/>
    <property type="project" value="InterPro"/>
</dbReference>
<dbReference type="HOGENOM" id="CLU_057266_0_0_2"/>
<accession>A0A0E3H8P0</accession>
<sequence>MFPKEFRYSPKNIKDLLTEMKDTSELMVDLAYTAMIYDDEDIAQEVLNLEDKMDTLDYHIKMAAMLSTRRVDEAEGLLGVLQVAACSENIANAAGDIAKIVLMNMGIPMELKVALREAEETVVRATIAEESVMAGRTLGDLELDLETGMWVIAIRRNEDWIYDPDKETRLRQGDVLIARGHDEGVPLFFEMATTRKFIPKEIEHDKILKDLEHAVDIIVDMKNMSELSVGLAYSAILFDNEDIAYEVSALESEMDSMKYELQHWVLETAKHVEDVNILRGILHLASASEAISDAAYEIADTVLRDIELHPIITLAVRNSEEVITRLQVEKCSPIVGKTFYELKLETETGLHVMAIKRDDRWVYAPKGNTVIQAGDMLIARGSRIGEGALIEMCECKLDQ</sequence>
<evidence type="ECO:0000313" key="2">
    <source>
        <dbReference type="EMBL" id="AKB12689.1"/>
    </source>
</evidence>
<dbReference type="Gene3D" id="1.20.58.220">
    <property type="entry name" value="Phosphate transport system protein phou homolog 2, domain 2"/>
    <property type="match status" value="2"/>
</dbReference>
<dbReference type="Proteomes" id="UP000066529">
    <property type="component" value="Chromosome"/>
</dbReference>
<dbReference type="AlphaFoldDB" id="A0A0E3H8P0"/>
<feature type="domain" description="RCK C-terminal" evidence="1">
    <location>
        <begin position="309"/>
        <end position="395"/>
    </location>
</feature>
<dbReference type="OrthoDB" id="85913at2157"/>
<keyword evidence="2" id="KW-0406">Ion transport</keyword>